<dbReference type="Proteomes" id="UP001611580">
    <property type="component" value="Unassembled WGS sequence"/>
</dbReference>
<accession>A0ABW7XHN5</accession>
<dbReference type="InterPro" id="IPR015797">
    <property type="entry name" value="NUDIX_hydrolase-like_dom_sf"/>
</dbReference>
<dbReference type="EMBL" id="JBIRYI010000004">
    <property type="protein sequence ID" value="MFI2486858.1"/>
    <property type="molecule type" value="Genomic_DNA"/>
</dbReference>
<gene>
    <name evidence="4" type="ORF">ACH47X_08110</name>
</gene>
<evidence type="ECO:0000256" key="1">
    <source>
        <dbReference type="ARBA" id="ARBA00001946"/>
    </source>
</evidence>
<dbReference type="CDD" id="cd04669">
    <property type="entry name" value="NUDIX_Hydrolase"/>
    <property type="match status" value="1"/>
</dbReference>
<proteinExistence type="predicted"/>
<evidence type="ECO:0000256" key="2">
    <source>
        <dbReference type="ARBA" id="ARBA00022801"/>
    </source>
</evidence>
<dbReference type="PANTHER" id="PTHR43046">
    <property type="entry name" value="GDP-MANNOSE MANNOSYL HYDROLASE"/>
    <property type="match status" value="1"/>
</dbReference>
<name>A0ABW7XHN5_9MICO</name>
<protein>
    <submittedName>
        <fullName evidence="4">NUDIX domain-containing protein</fullName>
    </submittedName>
</protein>
<sequence>MSAAETVAVGRRGARGIVIDDERRIVLIKRTKPGQDPYWTSPGGGVEGSDASVEAALRRELAEELGATADGYQQVFLASDSTDAGVAIQHFFVARLTSLNLTERYGSEFTKPERGGYDLDYVPLGDDSLDAIDLKPAVLKEFVLANREALLAEAGFAA</sequence>
<comment type="caution">
    <text evidence="4">The sequence shown here is derived from an EMBL/GenBank/DDBJ whole genome shotgun (WGS) entry which is preliminary data.</text>
</comment>
<dbReference type="RefSeq" id="WP_397403122.1">
    <property type="nucleotide sequence ID" value="NZ_JBIRYI010000004.1"/>
</dbReference>
<keyword evidence="2" id="KW-0378">Hydrolase</keyword>
<evidence type="ECO:0000313" key="4">
    <source>
        <dbReference type="EMBL" id="MFI2486858.1"/>
    </source>
</evidence>
<feature type="domain" description="Nudix hydrolase" evidence="3">
    <location>
        <begin position="10"/>
        <end position="144"/>
    </location>
</feature>
<dbReference type="Pfam" id="PF00293">
    <property type="entry name" value="NUDIX"/>
    <property type="match status" value="1"/>
</dbReference>
<evidence type="ECO:0000259" key="3">
    <source>
        <dbReference type="PROSITE" id="PS51462"/>
    </source>
</evidence>
<dbReference type="PROSITE" id="PS51462">
    <property type="entry name" value="NUDIX"/>
    <property type="match status" value="1"/>
</dbReference>
<dbReference type="PANTHER" id="PTHR43046:SF14">
    <property type="entry name" value="MUTT_NUDIX FAMILY PROTEIN"/>
    <property type="match status" value="1"/>
</dbReference>
<evidence type="ECO:0000313" key="5">
    <source>
        <dbReference type="Proteomes" id="UP001611580"/>
    </source>
</evidence>
<comment type="cofactor">
    <cofactor evidence="1">
        <name>Mg(2+)</name>
        <dbReference type="ChEBI" id="CHEBI:18420"/>
    </cofactor>
</comment>
<organism evidence="4 5">
    <name type="scientific">Promicromonospora kroppenstedtii</name>
    <dbReference type="NCBI Taxonomy" id="440482"/>
    <lineage>
        <taxon>Bacteria</taxon>
        <taxon>Bacillati</taxon>
        <taxon>Actinomycetota</taxon>
        <taxon>Actinomycetes</taxon>
        <taxon>Micrococcales</taxon>
        <taxon>Promicromonosporaceae</taxon>
        <taxon>Promicromonospora</taxon>
    </lineage>
</organism>
<dbReference type="SUPFAM" id="SSF55811">
    <property type="entry name" value="Nudix"/>
    <property type="match status" value="1"/>
</dbReference>
<dbReference type="InterPro" id="IPR000086">
    <property type="entry name" value="NUDIX_hydrolase_dom"/>
</dbReference>
<dbReference type="Gene3D" id="3.90.79.10">
    <property type="entry name" value="Nucleoside Triphosphate Pyrophosphohydrolase"/>
    <property type="match status" value="1"/>
</dbReference>
<reference evidence="4 5" key="1">
    <citation type="submission" date="2024-10" db="EMBL/GenBank/DDBJ databases">
        <title>The Natural Products Discovery Center: Release of the First 8490 Sequenced Strains for Exploring Actinobacteria Biosynthetic Diversity.</title>
        <authorList>
            <person name="Kalkreuter E."/>
            <person name="Kautsar S.A."/>
            <person name="Yang D."/>
            <person name="Bader C.D."/>
            <person name="Teijaro C.N."/>
            <person name="Fluegel L."/>
            <person name="Davis C.M."/>
            <person name="Simpson J.R."/>
            <person name="Lauterbach L."/>
            <person name="Steele A.D."/>
            <person name="Gui C."/>
            <person name="Meng S."/>
            <person name="Li G."/>
            <person name="Viehrig K."/>
            <person name="Ye F."/>
            <person name="Su P."/>
            <person name="Kiefer A.F."/>
            <person name="Nichols A."/>
            <person name="Cepeda A.J."/>
            <person name="Yan W."/>
            <person name="Fan B."/>
            <person name="Jiang Y."/>
            <person name="Adhikari A."/>
            <person name="Zheng C.-J."/>
            <person name="Schuster L."/>
            <person name="Cowan T.M."/>
            <person name="Smanski M.J."/>
            <person name="Chevrette M.G."/>
            <person name="De Carvalho L.P.S."/>
            <person name="Shen B."/>
        </authorList>
    </citation>
    <scope>NUCLEOTIDE SEQUENCE [LARGE SCALE GENOMIC DNA]</scope>
    <source>
        <strain evidence="4 5">NPDC019481</strain>
    </source>
</reference>
<keyword evidence="5" id="KW-1185">Reference proteome</keyword>